<dbReference type="SUPFAM" id="SSF48452">
    <property type="entry name" value="TPR-like"/>
    <property type="match status" value="1"/>
</dbReference>
<evidence type="ECO:0000313" key="1">
    <source>
        <dbReference type="EMBL" id="NEC35145.1"/>
    </source>
</evidence>
<feature type="non-terminal residue" evidence="1">
    <location>
        <position position="1"/>
    </location>
</feature>
<dbReference type="AlphaFoldDB" id="A0A6G3TFB7"/>
<evidence type="ECO:0000313" key="2">
    <source>
        <dbReference type="Proteomes" id="UP000475666"/>
    </source>
</evidence>
<dbReference type="Gene3D" id="1.25.40.10">
    <property type="entry name" value="Tetratricopeptide repeat domain"/>
    <property type="match status" value="1"/>
</dbReference>
<name>A0A6G3TFB7_9ACTN</name>
<dbReference type="InterPro" id="IPR011990">
    <property type="entry name" value="TPR-like_helical_dom_sf"/>
</dbReference>
<dbReference type="RefSeq" id="WP_164275783.1">
    <property type="nucleotide sequence ID" value="NZ_JAAGMQ010000535.1"/>
</dbReference>
<protein>
    <submittedName>
        <fullName evidence="1">Tetratricopeptide repeat protein</fullName>
    </submittedName>
</protein>
<reference evidence="1 2" key="1">
    <citation type="submission" date="2020-01" db="EMBL/GenBank/DDBJ databases">
        <title>Insect and environment-associated Actinomycetes.</title>
        <authorList>
            <person name="Currrie C."/>
            <person name="Chevrette M."/>
            <person name="Carlson C."/>
            <person name="Stubbendieck R."/>
            <person name="Wendt-Pienkowski E."/>
        </authorList>
    </citation>
    <scope>NUCLEOTIDE SEQUENCE [LARGE SCALE GENOMIC DNA]</scope>
    <source>
        <strain evidence="1 2">SID7739</strain>
    </source>
</reference>
<comment type="caution">
    <text evidence="1">The sequence shown here is derived from an EMBL/GenBank/DDBJ whole genome shotgun (WGS) entry which is preliminary data.</text>
</comment>
<proteinExistence type="predicted"/>
<dbReference type="Proteomes" id="UP000475666">
    <property type="component" value="Unassembled WGS sequence"/>
</dbReference>
<accession>A0A6G3TFB7</accession>
<gene>
    <name evidence="1" type="ORF">G3I66_18550</name>
</gene>
<dbReference type="Pfam" id="PF13424">
    <property type="entry name" value="TPR_12"/>
    <property type="match status" value="1"/>
</dbReference>
<organism evidence="1 2">
    <name type="scientific">Streptomyces rubrogriseus</name>
    <dbReference type="NCBI Taxonomy" id="194673"/>
    <lineage>
        <taxon>Bacteria</taxon>
        <taxon>Bacillati</taxon>
        <taxon>Actinomycetota</taxon>
        <taxon>Actinomycetes</taxon>
        <taxon>Kitasatosporales</taxon>
        <taxon>Streptomycetaceae</taxon>
        <taxon>Streptomyces</taxon>
        <taxon>Streptomyces violaceoruber group</taxon>
    </lineage>
</organism>
<dbReference type="EMBL" id="JAAGMQ010000535">
    <property type="protein sequence ID" value="NEC35145.1"/>
    <property type="molecule type" value="Genomic_DNA"/>
</dbReference>
<sequence>EVAVALGWLGRWAAALTEYRLVAAARERVLGPDRPDTLVARDDEAHCLEQLGRAAEAAELYRRVATLRSVAAR</sequence>